<gene>
    <name evidence="5" type="ORF">GCM10009547_05730</name>
</gene>
<organism evidence="5 6">
    <name type="scientific">Sporichthya brevicatena</name>
    <dbReference type="NCBI Taxonomy" id="171442"/>
    <lineage>
        <taxon>Bacteria</taxon>
        <taxon>Bacillati</taxon>
        <taxon>Actinomycetota</taxon>
        <taxon>Actinomycetes</taxon>
        <taxon>Sporichthyales</taxon>
        <taxon>Sporichthyaceae</taxon>
        <taxon>Sporichthya</taxon>
    </lineage>
</organism>
<dbReference type="RefSeq" id="WP_344601388.1">
    <property type="nucleotide sequence ID" value="NZ_BAAAHE010000006.1"/>
</dbReference>
<evidence type="ECO:0000259" key="4">
    <source>
        <dbReference type="Pfam" id="PF00535"/>
    </source>
</evidence>
<dbReference type="InterPro" id="IPR050834">
    <property type="entry name" value="Glycosyltransf_2"/>
</dbReference>
<evidence type="ECO:0000256" key="1">
    <source>
        <dbReference type="ARBA" id="ARBA00006739"/>
    </source>
</evidence>
<proteinExistence type="inferred from homology"/>
<dbReference type="Pfam" id="PF00535">
    <property type="entry name" value="Glycos_transf_2"/>
    <property type="match status" value="1"/>
</dbReference>
<reference evidence="6" key="1">
    <citation type="journal article" date="2019" name="Int. J. Syst. Evol. Microbiol.">
        <title>The Global Catalogue of Microorganisms (GCM) 10K type strain sequencing project: providing services to taxonomists for standard genome sequencing and annotation.</title>
        <authorList>
            <consortium name="The Broad Institute Genomics Platform"/>
            <consortium name="The Broad Institute Genome Sequencing Center for Infectious Disease"/>
            <person name="Wu L."/>
            <person name="Ma J."/>
        </authorList>
    </citation>
    <scope>NUCLEOTIDE SEQUENCE [LARGE SCALE GENOMIC DNA]</scope>
    <source>
        <strain evidence="6">JCM 10671</strain>
    </source>
</reference>
<dbReference type="CDD" id="cd00761">
    <property type="entry name" value="Glyco_tranf_GTA_type"/>
    <property type="match status" value="1"/>
</dbReference>
<dbReference type="InterPro" id="IPR001173">
    <property type="entry name" value="Glyco_trans_2-like"/>
</dbReference>
<dbReference type="PANTHER" id="PTHR43685">
    <property type="entry name" value="GLYCOSYLTRANSFERASE"/>
    <property type="match status" value="1"/>
</dbReference>
<comment type="similarity">
    <text evidence="1">Belongs to the glycosyltransferase 2 family.</text>
</comment>
<dbReference type="PANTHER" id="PTHR43685:SF5">
    <property type="entry name" value="GLYCOSYLTRANSFERASE EPSE-RELATED"/>
    <property type="match status" value="1"/>
</dbReference>
<sequence length="839" mass="90943">MGDVGRSRRPARRSPAEWGPEGERFLADVSRRLDALGPTTLERQALRIRNYEMRHLFAGRATGGKLSYDGLVGHLRRAAIGSRDLADGLPRLVPRWTYALARVVGLQHLEPDDALMSARLLGALWEQSGADAITPEHQNFAAQQLFTAGAHDTLRRALKSFRALTPAQRLALTADLRNPAISRTGDDAAWHATVREIFAAARLEPVRLGGDGATRFDRLTCDLPAGTVSGPLVSVILTCFRPGPELLSSARSILNQTWADLELLVVDDASPAEFDPVLEECAGLDPRVRVIRLPVNGGTYVARNAGLDEARGDYVTGQDDDDWSHPRRIEWQIAPLLGDASLRGTRTQCFRVSPHVGFTRPGQEPRSAAGSSLMFGRAEALATAGYFDRVRKAADTEYLLRLTHGHPESVLDLDAPLSFVRVGSSTLSAGEFTVGWLAEARRDYRLHYGHWHRQLAVGEPARLPREPATRPFPAPAAFCRGIPNAPEPPDRYDVVILGEWQSRGGPSPALLDEARALVAGGLRVGVAHVEPVAPAAEAPRDSLGDLLDLAAAGALDLVQLDSGLSAGLLLVRCTAALPFLPTVPADLDVDRVVIVADEPPHDPVTGLRYLVPACTAAVRDRFGVTPTWAPIDPRVRVALAPHVDVERLEPRDLGWAVDPSRAVLPRPARRNLRPVLGWNPDPTGEWPEQRADLLAAYPRDDEFDVRIRGNADAVAKLVGRVPPRWVVFTRDEIAVQPFLRGLDFYVHAAPALTAQTARSVLDAVALGCLAVLSPELEPTFGPIAEYATPDQVRATVRRWAADPVALAARVAEAKVALLDRFGPPAYVAAVRALLAPARA</sequence>
<protein>
    <recommendedName>
        <fullName evidence="4">Glycosyltransferase 2-like domain-containing protein</fullName>
    </recommendedName>
</protein>
<feature type="domain" description="Glycosyltransferase 2-like" evidence="4">
    <location>
        <begin position="234"/>
        <end position="337"/>
    </location>
</feature>
<dbReference type="EMBL" id="BAAAHE010000006">
    <property type="protein sequence ID" value="GAA0606621.1"/>
    <property type="molecule type" value="Genomic_DNA"/>
</dbReference>
<evidence type="ECO:0000313" key="6">
    <source>
        <dbReference type="Proteomes" id="UP001500957"/>
    </source>
</evidence>
<keyword evidence="3" id="KW-0808">Transferase</keyword>
<evidence type="ECO:0000313" key="5">
    <source>
        <dbReference type="EMBL" id="GAA0606621.1"/>
    </source>
</evidence>
<dbReference type="InterPro" id="IPR029044">
    <property type="entry name" value="Nucleotide-diphossugar_trans"/>
</dbReference>
<evidence type="ECO:0000256" key="2">
    <source>
        <dbReference type="ARBA" id="ARBA00022676"/>
    </source>
</evidence>
<keyword evidence="6" id="KW-1185">Reference proteome</keyword>
<keyword evidence="2" id="KW-0328">Glycosyltransferase</keyword>
<dbReference type="SUPFAM" id="SSF53448">
    <property type="entry name" value="Nucleotide-diphospho-sugar transferases"/>
    <property type="match status" value="1"/>
</dbReference>
<dbReference type="Gene3D" id="3.90.550.10">
    <property type="entry name" value="Spore Coat Polysaccharide Biosynthesis Protein SpsA, Chain A"/>
    <property type="match status" value="1"/>
</dbReference>
<accession>A0ABP3RFH7</accession>
<name>A0ABP3RFH7_9ACTN</name>
<evidence type="ECO:0000256" key="3">
    <source>
        <dbReference type="ARBA" id="ARBA00022679"/>
    </source>
</evidence>
<dbReference type="Proteomes" id="UP001500957">
    <property type="component" value="Unassembled WGS sequence"/>
</dbReference>
<comment type="caution">
    <text evidence="5">The sequence shown here is derived from an EMBL/GenBank/DDBJ whole genome shotgun (WGS) entry which is preliminary data.</text>
</comment>